<organism evidence="2 3">
    <name type="scientific">Parasutterella muris</name>
    <dbReference type="NCBI Taxonomy" id="2565572"/>
    <lineage>
        <taxon>Bacteria</taxon>
        <taxon>Pseudomonadati</taxon>
        <taxon>Pseudomonadota</taxon>
        <taxon>Betaproteobacteria</taxon>
        <taxon>Burkholderiales</taxon>
        <taxon>Sutterellaceae</taxon>
        <taxon>Parasutterella</taxon>
    </lineage>
</organism>
<dbReference type="Pfam" id="PF01609">
    <property type="entry name" value="DDE_Tnp_1"/>
    <property type="match status" value="1"/>
</dbReference>
<sequence>MAMLKLALLIDEKTAEPLYYKVLDGSIADVVLLKNLFIQLAKLDAEDVNLVLDRGFCSEHNLQIMFRNHVGFVCGLRSELKIVEQTFKEVAGSLRLCLPAAFKNSVNCFCATREIQWYSNTRKYGAEQDKLFIHVYYSKEREADYVMNMTQLVESFKLRLKNGKVPNSPYFRQFFKRGKDDDGKVKYDFNVPAWAQFCQSCGFFFLGSDRISLPDEALNIYRQKDTVEKAFNNYKDRCGGRRLRCLERALDGKVFVTYLALSLRLMLHKRMQDANIDPE</sequence>
<accession>A0A6L6YM00</accession>
<gene>
    <name evidence="2" type="ORF">E5987_12770</name>
</gene>
<dbReference type="PANTHER" id="PTHR34614">
    <property type="match status" value="1"/>
</dbReference>
<dbReference type="GO" id="GO:0006313">
    <property type="term" value="P:DNA transposition"/>
    <property type="evidence" value="ECO:0007669"/>
    <property type="project" value="InterPro"/>
</dbReference>
<dbReference type="AlphaFoldDB" id="A0A6L6YM00"/>
<feature type="domain" description="Transposase IS4-like" evidence="1">
    <location>
        <begin position="4"/>
        <end position="248"/>
    </location>
</feature>
<comment type="caution">
    <text evidence="2">The sequence shown here is derived from an EMBL/GenBank/DDBJ whole genome shotgun (WGS) entry which is preliminary data.</text>
</comment>
<evidence type="ECO:0000313" key="2">
    <source>
        <dbReference type="EMBL" id="MVX58042.1"/>
    </source>
</evidence>
<feature type="non-terminal residue" evidence="2">
    <location>
        <position position="279"/>
    </location>
</feature>
<dbReference type="InterPro" id="IPR002559">
    <property type="entry name" value="Transposase_11"/>
</dbReference>
<proteinExistence type="predicted"/>
<dbReference type="GO" id="GO:0004803">
    <property type="term" value="F:transposase activity"/>
    <property type="evidence" value="ECO:0007669"/>
    <property type="project" value="InterPro"/>
</dbReference>
<keyword evidence="3" id="KW-1185">Reference proteome</keyword>
<name>A0A6L6YM00_9BURK</name>
<dbReference type="EMBL" id="WSRP01000108">
    <property type="protein sequence ID" value="MVX58042.1"/>
    <property type="molecule type" value="Genomic_DNA"/>
</dbReference>
<evidence type="ECO:0000259" key="1">
    <source>
        <dbReference type="Pfam" id="PF01609"/>
    </source>
</evidence>
<dbReference type="Proteomes" id="UP000472580">
    <property type="component" value="Unassembled WGS sequence"/>
</dbReference>
<dbReference type="PANTHER" id="PTHR34614:SF2">
    <property type="entry name" value="TRANSPOSASE IS4-LIKE DOMAIN-CONTAINING PROTEIN"/>
    <property type="match status" value="1"/>
</dbReference>
<evidence type="ECO:0000313" key="3">
    <source>
        <dbReference type="Proteomes" id="UP000472580"/>
    </source>
</evidence>
<reference evidence="2 3" key="1">
    <citation type="submission" date="2019-12" db="EMBL/GenBank/DDBJ databases">
        <title>Microbes associate with the intestines of laboratory mice.</title>
        <authorList>
            <person name="Navarre W."/>
            <person name="Wong E."/>
        </authorList>
    </citation>
    <scope>NUCLEOTIDE SEQUENCE [LARGE SCALE GENOMIC DNA]</scope>
    <source>
        <strain evidence="2 3">NM82_D38</strain>
    </source>
</reference>
<dbReference type="GO" id="GO:0003677">
    <property type="term" value="F:DNA binding"/>
    <property type="evidence" value="ECO:0007669"/>
    <property type="project" value="InterPro"/>
</dbReference>
<protein>
    <recommendedName>
        <fullName evidence="1">Transposase IS4-like domain-containing protein</fullName>
    </recommendedName>
</protein>